<protein>
    <submittedName>
        <fullName evidence="2">Uncharacterized protein</fullName>
    </submittedName>
</protein>
<comment type="caution">
    <text evidence="2">The sequence shown here is derived from an EMBL/GenBank/DDBJ whole genome shotgun (WGS) entry which is preliminary data.</text>
</comment>
<proteinExistence type="predicted"/>
<reference evidence="2" key="1">
    <citation type="submission" date="2019-08" db="EMBL/GenBank/DDBJ databases">
        <authorList>
            <person name="Kucharzyk K."/>
            <person name="Murdoch R.W."/>
            <person name="Higgins S."/>
            <person name="Loffler F."/>
        </authorList>
    </citation>
    <scope>NUCLEOTIDE SEQUENCE</scope>
</reference>
<dbReference type="EMBL" id="VSSQ01007843">
    <property type="protein sequence ID" value="MPM37150.1"/>
    <property type="molecule type" value="Genomic_DNA"/>
</dbReference>
<evidence type="ECO:0000256" key="1">
    <source>
        <dbReference type="SAM" id="Phobius"/>
    </source>
</evidence>
<gene>
    <name evidence="2" type="ORF">SDC9_83756</name>
</gene>
<accession>A0A644Z8D4</accession>
<keyword evidence="1" id="KW-0472">Membrane</keyword>
<keyword evidence="1" id="KW-0812">Transmembrane</keyword>
<name>A0A644Z8D4_9ZZZZ</name>
<organism evidence="2">
    <name type="scientific">bioreactor metagenome</name>
    <dbReference type="NCBI Taxonomy" id="1076179"/>
    <lineage>
        <taxon>unclassified sequences</taxon>
        <taxon>metagenomes</taxon>
        <taxon>ecological metagenomes</taxon>
    </lineage>
</organism>
<sequence>MRSIDQSLPSISKESSVIACASETRMSPSGLFIAVRTMFSSTASLNAITMLGSNPVSSGTAASSAGSAAGSSAVCPAASSATSAAGSAVFAVQANSESAIRMARRMQIVFFIVTPPYFLLLQRLCAVTFSFSSARRFLRSRH</sequence>
<keyword evidence="1" id="KW-1133">Transmembrane helix</keyword>
<evidence type="ECO:0000313" key="2">
    <source>
        <dbReference type="EMBL" id="MPM37150.1"/>
    </source>
</evidence>
<dbReference type="AlphaFoldDB" id="A0A644Z8D4"/>
<feature type="transmembrane region" description="Helical" evidence="1">
    <location>
        <begin position="108"/>
        <end position="131"/>
    </location>
</feature>